<gene>
    <name evidence="3" type="ORF">B0H65DRAFT_179734</name>
</gene>
<dbReference type="GeneID" id="87858646"/>
<dbReference type="InterPro" id="IPR056632">
    <property type="entry name" value="DUF7730"/>
</dbReference>
<keyword evidence="4" id="KW-1185">Reference proteome</keyword>
<reference evidence="3" key="1">
    <citation type="journal article" date="2023" name="Mol. Phylogenet. Evol.">
        <title>Genome-scale phylogeny and comparative genomics of the fungal order Sordariales.</title>
        <authorList>
            <person name="Hensen N."/>
            <person name="Bonometti L."/>
            <person name="Westerberg I."/>
            <person name="Brannstrom I.O."/>
            <person name="Guillou S."/>
            <person name="Cros-Aarteil S."/>
            <person name="Calhoun S."/>
            <person name="Haridas S."/>
            <person name="Kuo A."/>
            <person name="Mondo S."/>
            <person name="Pangilinan J."/>
            <person name="Riley R."/>
            <person name="LaButti K."/>
            <person name="Andreopoulos B."/>
            <person name="Lipzen A."/>
            <person name="Chen C."/>
            <person name="Yan M."/>
            <person name="Daum C."/>
            <person name="Ng V."/>
            <person name="Clum A."/>
            <person name="Steindorff A."/>
            <person name="Ohm R.A."/>
            <person name="Martin F."/>
            <person name="Silar P."/>
            <person name="Natvig D.O."/>
            <person name="Lalanne C."/>
            <person name="Gautier V."/>
            <person name="Ament-Velasquez S.L."/>
            <person name="Kruys A."/>
            <person name="Hutchinson M.I."/>
            <person name="Powell A.J."/>
            <person name="Barry K."/>
            <person name="Miller A.N."/>
            <person name="Grigoriev I.V."/>
            <person name="Debuchy R."/>
            <person name="Gladieux P."/>
            <person name="Hiltunen Thoren M."/>
            <person name="Johannesson H."/>
        </authorList>
    </citation>
    <scope>NUCLEOTIDE SEQUENCE</scope>
    <source>
        <strain evidence="3">CBS 560.94</strain>
    </source>
</reference>
<dbReference type="RefSeq" id="XP_062681169.1">
    <property type="nucleotide sequence ID" value="XM_062821492.1"/>
</dbReference>
<evidence type="ECO:0000313" key="3">
    <source>
        <dbReference type="EMBL" id="KAK3344556.1"/>
    </source>
</evidence>
<name>A0AAE0MRT8_9PEZI</name>
<organism evidence="3 4">
    <name type="scientific">Neurospora tetraspora</name>
    <dbReference type="NCBI Taxonomy" id="94610"/>
    <lineage>
        <taxon>Eukaryota</taxon>
        <taxon>Fungi</taxon>
        <taxon>Dikarya</taxon>
        <taxon>Ascomycota</taxon>
        <taxon>Pezizomycotina</taxon>
        <taxon>Sordariomycetes</taxon>
        <taxon>Sordariomycetidae</taxon>
        <taxon>Sordariales</taxon>
        <taxon>Sordariaceae</taxon>
        <taxon>Neurospora</taxon>
    </lineage>
</organism>
<evidence type="ECO:0000313" key="4">
    <source>
        <dbReference type="Proteomes" id="UP001278500"/>
    </source>
</evidence>
<feature type="region of interest" description="Disordered" evidence="1">
    <location>
        <begin position="48"/>
        <end position="68"/>
    </location>
</feature>
<dbReference type="Proteomes" id="UP001278500">
    <property type="component" value="Unassembled WGS sequence"/>
</dbReference>
<sequence>MDRLRRMVSRISRRRLRQQLNLDNDDNDNTDIHDDPKPHALDLLPTLPPHRRPITAVPSASHVTSPDRRPDATTFLTLPYELRYQIYLLVLADRQGLHVDMRYAQASHASGRPHTTEGAYFHEERWAWRSSTCHRDPDVHPAFDQCGLSRPPPTACHLHPETTCSIGADVMGLLLTCRQVYREAVEVLYGRNTFYMNTGATVLYTERLLVPESAAMVTSLVFTITTNTVSVFAQEQLKLKAGWEAYETIMGRIPVAFPGLRKLQIIALAARRAGVDWMRQTNNIPDIIEAPPEDRTANEAVKEKLLGYMDDTVMAYRGQLRESSLVLEKDVFDRYVGGDYAAAERTESGEDWSQFWRKLPLERNELDSDKPEARCGYWIQRVPKLVEVWFGMVVDYSAIA</sequence>
<reference evidence="3" key="2">
    <citation type="submission" date="2023-06" db="EMBL/GenBank/DDBJ databases">
        <authorList>
            <consortium name="Lawrence Berkeley National Laboratory"/>
            <person name="Haridas S."/>
            <person name="Hensen N."/>
            <person name="Bonometti L."/>
            <person name="Westerberg I."/>
            <person name="Brannstrom I.O."/>
            <person name="Guillou S."/>
            <person name="Cros-Aarteil S."/>
            <person name="Calhoun S."/>
            <person name="Kuo A."/>
            <person name="Mondo S."/>
            <person name="Pangilinan J."/>
            <person name="Riley R."/>
            <person name="Labutti K."/>
            <person name="Andreopoulos B."/>
            <person name="Lipzen A."/>
            <person name="Chen C."/>
            <person name="Yanf M."/>
            <person name="Daum C."/>
            <person name="Ng V."/>
            <person name="Clum A."/>
            <person name="Steindorff A."/>
            <person name="Ohm R."/>
            <person name="Martin F."/>
            <person name="Silar P."/>
            <person name="Natvig D."/>
            <person name="Lalanne C."/>
            <person name="Gautier V."/>
            <person name="Ament-Velasquez S.L."/>
            <person name="Kruys A."/>
            <person name="Hutchinson M.I."/>
            <person name="Powell A.J."/>
            <person name="Barry K."/>
            <person name="Miller A.N."/>
            <person name="Grigoriev I.V."/>
            <person name="Debuchy R."/>
            <person name="Gladieux P."/>
            <person name="Thoren M.H."/>
            <person name="Johannesson H."/>
        </authorList>
    </citation>
    <scope>NUCLEOTIDE SEQUENCE</scope>
    <source>
        <strain evidence="3">CBS 560.94</strain>
    </source>
</reference>
<accession>A0AAE0MRT8</accession>
<protein>
    <recommendedName>
        <fullName evidence="2">DUF7730 domain-containing protein</fullName>
    </recommendedName>
</protein>
<dbReference type="AlphaFoldDB" id="A0AAE0MRT8"/>
<dbReference type="Pfam" id="PF24864">
    <property type="entry name" value="DUF7730"/>
    <property type="match status" value="1"/>
</dbReference>
<evidence type="ECO:0000259" key="2">
    <source>
        <dbReference type="Pfam" id="PF24864"/>
    </source>
</evidence>
<proteinExistence type="predicted"/>
<comment type="caution">
    <text evidence="3">The sequence shown here is derived from an EMBL/GenBank/DDBJ whole genome shotgun (WGS) entry which is preliminary data.</text>
</comment>
<dbReference type="PANTHER" id="PTHR38790">
    <property type="entry name" value="2EXR DOMAIN-CONTAINING PROTEIN-RELATED"/>
    <property type="match status" value="1"/>
</dbReference>
<dbReference type="EMBL" id="JAUEPP010000004">
    <property type="protein sequence ID" value="KAK3344556.1"/>
    <property type="molecule type" value="Genomic_DNA"/>
</dbReference>
<feature type="domain" description="DUF7730" evidence="2">
    <location>
        <begin position="72"/>
        <end position="280"/>
    </location>
</feature>
<evidence type="ECO:0000256" key="1">
    <source>
        <dbReference type="SAM" id="MobiDB-lite"/>
    </source>
</evidence>